<evidence type="ECO:0000313" key="4">
    <source>
        <dbReference type="EMBL" id="SCB88674.1"/>
    </source>
</evidence>
<comment type="similarity">
    <text evidence="1">Belongs to the glycosyl hydrolase 73 family.</text>
</comment>
<name>A0A1C4A1V0_9LACO</name>
<dbReference type="RefSeq" id="WP_240005856.1">
    <property type="nucleotide sequence ID" value="NZ_BJEE01000004.1"/>
</dbReference>
<protein>
    <submittedName>
        <fullName evidence="4">Flagellum-specific peptidoglycan hydrolase FlgJ</fullName>
    </submittedName>
</protein>
<dbReference type="InterPro" id="IPR051056">
    <property type="entry name" value="Glycosyl_Hydrolase_73"/>
</dbReference>
<evidence type="ECO:0000256" key="2">
    <source>
        <dbReference type="ARBA" id="ARBA00022801"/>
    </source>
</evidence>
<evidence type="ECO:0000313" key="5">
    <source>
        <dbReference type="Proteomes" id="UP000199268"/>
    </source>
</evidence>
<dbReference type="EMBL" id="FMAO01000003">
    <property type="protein sequence ID" value="SCB88674.1"/>
    <property type="molecule type" value="Genomic_DNA"/>
</dbReference>
<keyword evidence="2 4" id="KW-0378">Hydrolase</keyword>
<accession>A0A1C4A1V0</accession>
<evidence type="ECO:0000256" key="1">
    <source>
        <dbReference type="ARBA" id="ARBA00010266"/>
    </source>
</evidence>
<dbReference type="STRING" id="1505725.GA0061074_103131"/>
<sequence>MIFVIIILAFGIWQTDIHWQKSKPTEEVPTVEMTHKAFIKKIAPEAQQLEQEYGILSSISIAQAALESNWGDSELSKKYNNFFGVKAVSGQPSVSLATKEYENNQWVTVDASFRVYDSWQTSMLDHAKLLVNGTTDNPQRYATVVQATDYKTAAKGLVSGGYATDPAYTEKIIQMIETYHLDKYDNK</sequence>
<dbReference type="GO" id="GO:0004040">
    <property type="term" value="F:amidase activity"/>
    <property type="evidence" value="ECO:0007669"/>
    <property type="project" value="InterPro"/>
</dbReference>
<evidence type="ECO:0000259" key="3">
    <source>
        <dbReference type="SMART" id="SM00047"/>
    </source>
</evidence>
<dbReference type="SMART" id="SM00047">
    <property type="entry name" value="LYZ2"/>
    <property type="match status" value="1"/>
</dbReference>
<dbReference type="PANTHER" id="PTHR33308">
    <property type="entry name" value="PEPTIDOGLYCAN HYDROLASE FLGJ"/>
    <property type="match status" value="1"/>
</dbReference>
<proteinExistence type="inferred from homology"/>
<dbReference type="Gene3D" id="1.10.530.10">
    <property type="match status" value="1"/>
</dbReference>
<reference evidence="5" key="1">
    <citation type="submission" date="2016-08" db="EMBL/GenBank/DDBJ databases">
        <authorList>
            <person name="Varghese N."/>
            <person name="Submissions Spin"/>
        </authorList>
    </citation>
    <scope>NUCLEOTIDE SEQUENCE [LARGE SCALE GENOMIC DNA]</scope>
    <source>
        <strain evidence="5">R-53094</strain>
    </source>
</reference>
<gene>
    <name evidence="4" type="ORF">GA0061074_103131</name>
</gene>
<keyword evidence="5" id="KW-1185">Reference proteome</keyword>
<dbReference type="Proteomes" id="UP000199268">
    <property type="component" value="Unassembled WGS sequence"/>
</dbReference>
<dbReference type="AlphaFoldDB" id="A0A1C4A1V0"/>
<dbReference type="InterPro" id="IPR002901">
    <property type="entry name" value="MGlyc_endo_b_GlcNAc-like_dom"/>
</dbReference>
<feature type="domain" description="Mannosyl-glycoprotein endo-beta-N-acetylglucosamidase-like" evidence="3">
    <location>
        <begin position="30"/>
        <end position="185"/>
    </location>
</feature>
<dbReference type="Gene3D" id="4.10.80.30">
    <property type="entry name" value="DNA polymerase, domain 6"/>
    <property type="match status" value="1"/>
</dbReference>
<dbReference type="Pfam" id="PF01832">
    <property type="entry name" value="Glucosaminidase"/>
    <property type="match status" value="1"/>
</dbReference>
<dbReference type="PANTHER" id="PTHR33308:SF10">
    <property type="entry name" value="EXO-GLUCOSAMINIDASE LYTG"/>
    <property type="match status" value="1"/>
</dbReference>
<dbReference type="PRINTS" id="PR01002">
    <property type="entry name" value="FLGFLGJ"/>
</dbReference>
<organism evidence="4 5">
    <name type="scientific">Weissella bombi</name>
    <dbReference type="NCBI Taxonomy" id="1505725"/>
    <lineage>
        <taxon>Bacteria</taxon>
        <taxon>Bacillati</taxon>
        <taxon>Bacillota</taxon>
        <taxon>Bacilli</taxon>
        <taxon>Lactobacillales</taxon>
        <taxon>Lactobacillaceae</taxon>
        <taxon>Weissella</taxon>
    </lineage>
</organism>